<sequence length="8" mass="935">MKSEITIN</sequence>
<protein>
    <submittedName>
        <fullName evidence="1">Orf33, orf151, orf56, orf96, rus, orf45, orf8, orf127, and nmpC genes</fullName>
    </submittedName>
</protein>
<organism evidence="1">
    <name type="scientific">Escherichia coli</name>
    <dbReference type="NCBI Taxonomy" id="562"/>
    <lineage>
        <taxon>Bacteria</taxon>
        <taxon>Pseudomonadati</taxon>
        <taxon>Pseudomonadota</taxon>
        <taxon>Gammaproteobacteria</taxon>
        <taxon>Enterobacterales</taxon>
        <taxon>Enterobacteriaceae</taxon>
        <taxon>Escherichia</taxon>
    </lineage>
</organism>
<evidence type="ECO:0000313" key="1">
    <source>
        <dbReference type="EMBL" id="CAA63323.1"/>
    </source>
</evidence>
<accession>Q47273</accession>
<proteinExistence type="predicted"/>
<name>Q47273_ECOLX</name>
<reference evidence="1" key="1">
    <citation type="journal article" date="1996" name="J. Mol. Biol.">
        <title>Holliday junction resolvases encoded by homologous rusA genes in Escherichia coli K-12 and phage 82.</title>
        <authorList>
            <person name="Mahdi A.A."/>
            <person name="Sharples G.J."/>
            <person name="Mandal T.N."/>
            <person name="Lloyd R.G."/>
        </authorList>
    </citation>
    <scope>NUCLEOTIDE SEQUENCE</scope>
    <source>
        <strain evidence="1">K-12</strain>
    </source>
</reference>
<dbReference type="EMBL" id="X92587">
    <property type="protein sequence ID" value="CAA63323.1"/>
    <property type="molecule type" value="Genomic_DNA"/>
</dbReference>